<dbReference type="EMBL" id="ONZP01000030">
    <property type="protein sequence ID" value="SPJ71119.1"/>
    <property type="molecule type" value="Genomic_DNA"/>
</dbReference>
<sequence>MSNTGKSSWHSLAGCCELCGLVHKETTASADDHSPRTSSAVPNRTSAALPPDQVSLRSLPQASPAPVPSPQPTPVPPVTPQVSNAPPPTPGPSGTLQSYSTPTRQQADLRQLWEEAITKVKNSPDGEKLAEVIQAQQNTHPGDPDVTLAGLMSRLENEMKRVGLKGKIADLMGKVVPHLNRFAIVGDIAVSTNPNPAALPWAAVRFILLNLTAGEEIRGKIIEGIVEITILELECSVYQEVHLTSPNSSQQPMLQRLRDAIVEVFALSIKLLGFALQRQRAAMKSMTDAFRIEDFASYVRDLATAKVRLHDAGHLCDMYHSYESRGQLKELHDLVRRDINEGAEDRARMQLKDLLINPKDAFDHIYHPENSFCLEGTRVAVLQDIKMWSSDSKSPRICWLPGLAGTGKSTISRTVACDLKGKSLGASFFFKTGAGNRGDGRFVFSTIAYQLALNFPPIRSHIIEAVKQDPASAMAPMKIQWHRLIIDPLSKLQDKELGKPLVLVIDALDECEEDDRRLILQLLQTSCPAALRVFITSRPELDIEGQFAAHQQAHQQIVLHRVDIGTIEKDITAFLKHTVQEFVFEYNQCHPQKYLQMDHKWPGDSRFRLLVQRSLPLFIAAATFIRMIKDRHWVKSPDYKIDFIIQESTTVDSQYEALYRPVLGLILSGCPEEDRGRAAESFVDVIGSFILLTSPLSVTALANLLDFDAWEVMSQIDPLRSVIDVPSDDGKIKLFHLSFRDYLLSESAGELQVDEAKCHARLAKRCIELMKAKLKQDICGLESPGTRTSQIDPAIVDMHLPAEIQYACLYWAAHLKLSEERLGDPDEDKEAQIILEFLQTFFSNWLEVLCLIGKINDSLIILDQLQGIVDANSGNLLLKFIADARQFIRYFRSGIEKAPLQIYYSGVVFSPKASIVPQPLADRQYPDWITQPPEGQ</sequence>
<dbReference type="InterPro" id="IPR007111">
    <property type="entry name" value="NACHT_NTPase"/>
</dbReference>
<dbReference type="Proteomes" id="UP001187734">
    <property type="component" value="Unassembled WGS sequence"/>
</dbReference>
<dbReference type="PROSITE" id="PS50837">
    <property type="entry name" value="NACHT"/>
    <property type="match status" value="1"/>
</dbReference>
<organism evidence="4 5">
    <name type="scientific">Fusarium torulosum</name>
    <dbReference type="NCBI Taxonomy" id="33205"/>
    <lineage>
        <taxon>Eukaryota</taxon>
        <taxon>Fungi</taxon>
        <taxon>Dikarya</taxon>
        <taxon>Ascomycota</taxon>
        <taxon>Pezizomycotina</taxon>
        <taxon>Sordariomycetes</taxon>
        <taxon>Hypocreomycetidae</taxon>
        <taxon>Hypocreales</taxon>
        <taxon>Nectriaceae</taxon>
        <taxon>Fusarium</taxon>
    </lineage>
</organism>
<dbReference type="Gene3D" id="3.40.50.300">
    <property type="entry name" value="P-loop containing nucleotide triphosphate hydrolases"/>
    <property type="match status" value="1"/>
</dbReference>
<feature type="compositionally biased region" description="Polar residues" evidence="2">
    <location>
        <begin position="36"/>
        <end position="46"/>
    </location>
</feature>
<dbReference type="Pfam" id="PF24883">
    <property type="entry name" value="NPHP3_N"/>
    <property type="match status" value="1"/>
</dbReference>
<keyword evidence="5" id="KW-1185">Reference proteome</keyword>
<dbReference type="AlphaFoldDB" id="A0AAE8LYX1"/>
<gene>
    <name evidence="4" type="ORF">FTOL_00847</name>
</gene>
<dbReference type="InterPro" id="IPR056884">
    <property type="entry name" value="NPHP3-like_N"/>
</dbReference>
<dbReference type="PANTHER" id="PTHR10039">
    <property type="entry name" value="AMELOGENIN"/>
    <property type="match status" value="1"/>
</dbReference>
<evidence type="ECO:0000313" key="4">
    <source>
        <dbReference type="EMBL" id="SPJ71119.1"/>
    </source>
</evidence>
<dbReference type="PANTHER" id="PTHR10039:SF17">
    <property type="entry name" value="FUNGAL STAND N-TERMINAL GOODBYE DOMAIN-CONTAINING PROTEIN-RELATED"/>
    <property type="match status" value="1"/>
</dbReference>
<name>A0AAE8LYX1_9HYPO</name>
<comment type="caution">
    <text evidence="4">The sequence shown here is derived from an EMBL/GenBank/DDBJ whole genome shotgun (WGS) entry which is preliminary data.</text>
</comment>
<feature type="compositionally biased region" description="Polar residues" evidence="2">
    <location>
        <begin position="92"/>
        <end position="105"/>
    </location>
</feature>
<evidence type="ECO:0000256" key="1">
    <source>
        <dbReference type="ARBA" id="ARBA00022737"/>
    </source>
</evidence>
<evidence type="ECO:0000256" key="2">
    <source>
        <dbReference type="SAM" id="MobiDB-lite"/>
    </source>
</evidence>
<feature type="compositionally biased region" description="Pro residues" evidence="2">
    <location>
        <begin position="63"/>
        <end position="91"/>
    </location>
</feature>
<evidence type="ECO:0000313" key="5">
    <source>
        <dbReference type="Proteomes" id="UP001187734"/>
    </source>
</evidence>
<accession>A0AAE8LYX1</accession>
<feature type="domain" description="NACHT" evidence="3">
    <location>
        <begin position="396"/>
        <end position="539"/>
    </location>
</feature>
<reference evidence="4" key="1">
    <citation type="submission" date="2018-03" db="EMBL/GenBank/DDBJ databases">
        <authorList>
            <person name="Guldener U."/>
        </authorList>
    </citation>
    <scope>NUCLEOTIDE SEQUENCE</scope>
</reference>
<evidence type="ECO:0000259" key="3">
    <source>
        <dbReference type="PROSITE" id="PS50837"/>
    </source>
</evidence>
<protein>
    <recommendedName>
        <fullName evidence="3">NACHT domain-containing protein</fullName>
    </recommendedName>
</protein>
<feature type="region of interest" description="Disordered" evidence="2">
    <location>
        <begin position="27"/>
        <end position="105"/>
    </location>
</feature>
<dbReference type="SUPFAM" id="SSF52540">
    <property type="entry name" value="P-loop containing nucleoside triphosphate hydrolases"/>
    <property type="match status" value="1"/>
</dbReference>
<keyword evidence="1" id="KW-0677">Repeat</keyword>
<dbReference type="InterPro" id="IPR027417">
    <property type="entry name" value="P-loop_NTPase"/>
</dbReference>
<proteinExistence type="predicted"/>